<keyword evidence="1" id="KW-1133">Transmembrane helix</keyword>
<gene>
    <name evidence="2" type="ORF">V6N12_062962</name>
</gene>
<keyword evidence="3" id="KW-1185">Reference proteome</keyword>
<proteinExistence type="predicted"/>
<organism evidence="2 3">
    <name type="scientific">Hibiscus sabdariffa</name>
    <name type="common">roselle</name>
    <dbReference type="NCBI Taxonomy" id="183260"/>
    <lineage>
        <taxon>Eukaryota</taxon>
        <taxon>Viridiplantae</taxon>
        <taxon>Streptophyta</taxon>
        <taxon>Embryophyta</taxon>
        <taxon>Tracheophyta</taxon>
        <taxon>Spermatophyta</taxon>
        <taxon>Magnoliopsida</taxon>
        <taxon>eudicotyledons</taxon>
        <taxon>Gunneridae</taxon>
        <taxon>Pentapetalae</taxon>
        <taxon>rosids</taxon>
        <taxon>malvids</taxon>
        <taxon>Malvales</taxon>
        <taxon>Malvaceae</taxon>
        <taxon>Malvoideae</taxon>
        <taxon>Hibiscus</taxon>
    </lineage>
</organism>
<evidence type="ECO:0000313" key="3">
    <source>
        <dbReference type="Proteomes" id="UP001472677"/>
    </source>
</evidence>
<evidence type="ECO:0000313" key="2">
    <source>
        <dbReference type="EMBL" id="KAK8575287.1"/>
    </source>
</evidence>
<keyword evidence="1" id="KW-0472">Membrane</keyword>
<evidence type="ECO:0000256" key="1">
    <source>
        <dbReference type="SAM" id="Phobius"/>
    </source>
</evidence>
<feature type="transmembrane region" description="Helical" evidence="1">
    <location>
        <begin position="6"/>
        <end position="25"/>
    </location>
</feature>
<keyword evidence="1" id="KW-0812">Transmembrane</keyword>
<comment type="caution">
    <text evidence="2">The sequence shown here is derived from an EMBL/GenBank/DDBJ whole genome shotgun (WGS) entry which is preliminary data.</text>
</comment>
<reference evidence="2 3" key="1">
    <citation type="journal article" date="2024" name="G3 (Bethesda)">
        <title>Genome assembly of Hibiscus sabdariffa L. provides insights into metabolisms of medicinal natural products.</title>
        <authorList>
            <person name="Kim T."/>
        </authorList>
    </citation>
    <scope>NUCLEOTIDE SEQUENCE [LARGE SCALE GENOMIC DNA]</scope>
    <source>
        <strain evidence="2">TK-2024</strain>
        <tissue evidence="2">Old leaves</tissue>
    </source>
</reference>
<name>A0ABR2FAE0_9ROSI</name>
<dbReference type="Proteomes" id="UP001472677">
    <property type="component" value="Unassembled WGS sequence"/>
</dbReference>
<protein>
    <submittedName>
        <fullName evidence="2">Uncharacterized protein</fullName>
    </submittedName>
</protein>
<sequence length="159" mass="17982">MIWIFLAVKLVIELLLVAFHRLVFVHKLKYASKGMIMSLDSLLGCMTKLAFKGSMEKAISRWDKEITWFYCSTAYPTGVVKVEGDSMKEVQNILKMGSNFIDFGSNNVNEHSSRSRFMLCIMANSKNIKIVVDASSYVDAYGVFIYALEVKKKKAEAIS</sequence>
<dbReference type="EMBL" id="JBBPBM010000007">
    <property type="protein sequence ID" value="KAK8575287.1"/>
    <property type="molecule type" value="Genomic_DNA"/>
</dbReference>
<accession>A0ABR2FAE0</accession>